<gene>
    <name evidence="3" type="ORF">ACFOEN_12355</name>
</gene>
<dbReference type="EMBL" id="JBHRTI010000007">
    <property type="protein sequence ID" value="MFC3148414.1"/>
    <property type="molecule type" value="Genomic_DNA"/>
</dbReference>
<dbReference type="RefSeq" id="WP_377304371.1">
    <property type="nucleotide sequence ID" value="NZ_CP180191.1"/>
</dbReference>
<dbReference type="Proteomes" id="UP001595556">
    <property type="component" value="Unassembled WGS sequence"/>
</dbReference>
<evidence type="ECO:0000256" key="2">
    <source>
        <dbReference type="SAM" id="Phobius"/>
    </source>
</evidence>
<feature type="compositionally biased region" description="Low complexity" evidence="1">
    <location>
        <begin position="65"/>
        <end position="78"/>
    </location>
</feature>
<dbReference type="Pfam" id="PF11306">
    <property type="entry name" value="DUF3108"/>
    <property type="match status" value="1"/>
</dbReference>
<dbReference type="InterPro" id="IPR021457">
    <property type="entry name" value="DUF3108"/>
</dbReference>
<accession>A0ABV7H3B8</accession>
<feature type="region of interest" description="Disordered" evidence="1">
    <location>
        <begin position="56"/>
        <end position="124"/>
    </location>
</feature>
<reference evidence="4" key="1">
    <citation type="journal article" date="2019" name="Int. J. Syst. Evol. Microbiol.">
        <title>The Global Catalogue of Microorganisms (GCM) 10K type strain sequencing project: providing services to taxonomists for standard genome sequencing and annotation.</title>
        <authorList>
            <consortium name="The Broad Institute Genomics Platform"/>
            <consortium name="The Broad Institute Genome Sequencing Center for Infectious Disease"/>
            <person name="Wu L."/>
            <person name="Ma J."/>
        </authorList>
    </citation>
    <scope>NUCLEOTIDE SEQUENCE [LARGE SCALE GENOMIC DNA]</scope>
    <source>
        <strain evidence="4">KCTC 52168</strain>
    </source>
</reference>
<comment type="caution">
    <text evidence="3">The sequence shown here is derived from an EMBL/GenBank/DDBJ whole genome shotgun (WGS) entry which is preliminary data.</text>
</comment>
<feature type="transmembrane region" description="Helical" evidence="2">
    <location>
        <begin position="9"/>
        <end position="28"/>
    </location>
</feature>
<sequence length="349" mass="37761">MDTARLQRIAVFAALTIGLHALAFWLLARTAPEPPAPRGEPVSFDLSTWAQSLPTLESRPEAQRPSAPQPAASSVPKPSSDRPAPARQAGPSPVVGAPVGTAAAPSKDAGRAPDARPNTGAPQGVDASALLARRMLLRTQVLAGPADAPQPVAEGTQTFTHDGKAWQIESESNAPDGGRRNRFAETSEGRFGERGLVPERYGEKRGTRGERATHFQWQKAVLSFSARTDQLPLPEGVQDRLCVRWQIGLIMQTRPELQREGAQFTVPVASTTELMDWRFTVMGREQITVGSQSVIAWRLQRAADAERVFDQQVSVWLAPSLGWAPVKLRLLGTQGRVVEVVATEVALDQ</sequence>
<organism evidence="3 4">
    <name type="scientific">Piscinibacterium candidicorallinum</name>
    <dbReference type="NCBI Taxonomy" id="1793872"/>
    <lineage>
        <taxon>Bacteria</taxon>
        <taxon>Pseudomonadati</taxon>
        <taxon>Pseudomonadota</taxon>
        <taxon>Betaproteobacteria</taxon>
        <taxon>Burkholderiales</taxon>
        <taxon>Piscinibacterium</taxon>
    </lineage>
</organism>
<evidence type="ECO:0000313" key="3">
    <source>
        <dbReference type="EMBL" id="MFC3148414.1"/>
    </source>
</evidence>
<keyword evidence="2" id="KW-0812">Transmembrane</keyword>
<evidence type="ECO:0000313" key="4">
    <source>
        <dbReference type="Proteomes" id="UP001595556"/>
    </source>
</evidence>
<keyword evidence="2" id="KW-1133">Transmembrane helix</keyword>
<protein>
    <submittedName>
        <fullName evidence="3">DUF3108 domain-containing protein</fullName>
    </submittedName>
</protein>
<evidence type="ECO:0000256" key="1">
    <source>
        <dbReference type="SAM" id="MobiDB-lite"/>
    </source>
</evidence>
<name>A0ABV7H3B8_9BURK</name>
<proteinExistence type="predicted"/>
<feature type="compositionally biased region" description="Low complexity" evidence="1">
    <location>
        <begin position="89"/>
        <end position="106"/>
    </location>
</feature>
<keyword evidence="2" id="KW-0472">Membrane</keyword>
<keyword evidence="4" id="KW-1185">Reference proteome</keyword>